<reference evidence="1 2" key="1">
    <citation type="submission" date="2019-06" db="EMBL/GenBank/DDBJ databases">
        <title>Tsukamurella conjunctivitidis sp. nov., Tsukamurella assacharolytica sp. nov. and Tsukamurella sputae sp. nov. isolated from patients with conjunctivitis, bacteraemia (lymphoma) and respiratory infection (sputum) in Hong Kong.</title>
        <authorList>
            <person name="Teng J.L.L."/>
            <person name="Lee H.H."/>
            <person name="Fong J.Y.H."/>
            <person name="Fok K.M.N."/>
            <person name="Lau S.K.P."/>
            <person name="Woo P.C.Y."/>
        </authorList>
    </citation>
    <scope>NUCLEOTIDE SEQUENCE [LARGE SCALE GENOMIC DNA]</scope>
    <source>
        <strain evidence="1 2">HKU71</strain>
    </source>
</reference>
<dbReference type="Proteomes" id="UP000317291">
    <property type="component" value="Unassembled WGS sequence"/>
</dbReference>
<evidence type="ECO:0000313" key="1">
    <source>
        <dbReference type="EMBL" id="TWS20209.1"/>
    </source>
</evidence>
<organism evidence="1 2">
    <name type="scientific">Tsukamurella asaccharolytica</name>
    <dbReference type="NCBI Taxonomy" id="2592067"/>
    <lineage>
        <taxon>Bacteria</taxon>
        <taxon>Bacillati</taxon>
        <taxon>Actinomycetota</taxon>
        <taxon>Actinomycetes</taxon>
        <taxon>Mycobacteriales</taxon>
        <taxon>Tsukamurellaceae</taxon>
        <taxon>Tsukamurella</taxon>
    </lineage>
</organism>
<comment type="caution">
    <text evidence="1">The sequence shown here is derived from an EMBL/GenBank/DDBJ whole genome shotgun (WGS) entry which is preliminary data.</text>
</comment>
<name>A0A5C5RAP1_9ACTN</name>
<evidence type="ECO:0008006" key="3">
    <source>
        <dbReference type="Google" id="ProtNLM"/>
    </source>
</evidence>
<dbReference type="AlphaFoldDB" id="A0A5C5RAP1"/>
<dbReference type="EMBL" id="VIGW01000003">
    <property type="protein sequence ID" value="TWS20209.1"/>
    <property type="molecule type" value="Genomic_DNA"/>
</dbReference>
<evidence type="ECO:0000313" key="2">
    <source>
        <dbReference type="Proteomes" id="UP000317291"/>
    </source>
</evidence>
<proteinExistence type="predicted"/>
<sequence length="264" mass="28217">MTAPTQPQALLPIEFDPPLLNPAPGGLYAATRFVSDSTTEVPRWLASGVLVRPRIGNYGGGESVGIWDAPWCDTTPTQRKEGERPGLLDPFTPATVWAYADACDMTEPERSVVEARALQNLRLIEPTLVEREFAARLLIDAGTPVAAPDLVRAIGHLEGLFAKTNTLGLIHLNPELLAELAHLNLVVRDGSGFAKSPAGHTYVLGGGYVAGLGRTLVATSQTFGWRDQPVTREALEPREGEYAVIAERSVVVGYEANLGAVTAA</sequence>
<gene>
    <name evidence="1" type="ORF">FK529_08825</name>
</gene>
<accession>A0A5C5RAP1</accession>
<dbReference type="OrthoDB" id="4556179at2"/>
<protein>
    <recommendedName>
        <fullName evidence="3">Phage major capsid protein</fullName>
    </recommendedName>
</protein>
<dbReference type="RefSeq" id="WP_146560584.1">
    <property type="nucleotide sequence ID" value="NZ_VIGW01000003.1"/>
</dbReference>
<keyword evidence="2" id="KW-1185">Reference proteome</keyword>